<keyword evidence="2" id="KW-0808">Transferase</keyword>
<evidence type="ECO:0000313" key="2">
    <source>
        <dbReference type="EMBL" id="SFE01391.1"/>
    </source>
</evidence>
<dbReference type="SUPFAM" id="SSF53448">
    <property type="entry name" value="Nucleotide-diphospho-sugar transferases"/>
    <property type="match status" value="1"/>
</dbReference>
<dbReference type="Gene3D" id="3.90.550.10">
    <property type="entry name" value="Spore Coat Polysaccharide Biosynthesis Protein SpsA, Chain A"/>
    <property type="match status" value="1"/>
</dbReference>
<dbReference type="GO" id="GO:0016740">
    <property type="term" value="F:transferase activity"/>
    <property type="evidence" value="ECO:0007669"/>
    <property type="project" value="UniProtKB-KW"/>
</dbReference>
<feature type="domain" description="Glycosyltransferase 2-like" evidence="1">
    <location>
        <begin position="6"/>
        <end position="111"/>
    </location>
</feature>
<proteinExistence type="predicted"/>
<organism evidence="2 3">
    <name type="scientific">Spirosoma endophyticum</name>
    <dbReference type="NCBI Taxonomy" id="662367"/>
    <lineage>
        <taxon>Bacteria</taxon>
        <taxon>Pseudomonadati</taxon>
        <taxon>Bacteroidota</taxon>
        <taxon>Cytophagia</taxon>
        <taxon>Cytophagales</taxon>
        <taxon>Cytophagaceae</taxon>
        <taxon>Spirosoma</taxon>
    </lineage>
</organism>
<dbReference type="STRING" id="662367.SAMN05216167_109148"/>
<dbReference type="PANTHER" id="PTHR43685:SF11">
    <property type="entry name" value="GLYCOSYLTRANSFERASE TAGX-RELATED"/>
    <property type="match status" value="1"/>
</dbReference>
<dbReference type="CDD" id="cd06433">
    <property type="entry name" value="GT_2_WfgS_like"/>
    <property type="match status" value="1"/>
</dbReference>
<evidence type="ECO:0000313" key="3">
    <source>
        <dbReference type="Proteomes" id="UP000198598"/>
    </source>
</evidence>
<dbReference type="PANTHER" id="PTHR43685">
    <property type="entry name" value="GLYCOSYLTRANSFERASE"/>
    <property type="match status" value="1"/>
</dbReference>
<name>A0A1I1X2D2_9BACT</name>
<dbReference type="AlphaFoldDB" id="A0A1I1X2D2"/>
<evidence type="ECO:0000259" key="1">
    <source>
        <dbReference type="Pfam" id="PF00535"/>
    </source>
</evidence>
<accession>A0A1I1X2D2</accession>
<dbReference type="EMBL" id="FOLQ01000009">
    <property type="protein sequence ID" value="SFE01391.1"/>
    <property type="molecule type" value="Genomic_DNA"/>
</dbReference>
<gene>
    <name evidence="2" type="ORF">SAMN05216167_109148</name>
</gene>
<dbReference type="InterPro" id="IPR001173">
    <property type="entry name" value="Glyco_trans_2-like"/>
</dbReference>
<dbReference type="InterPro" id="IPR050834">
    <property type="entry name" value="Glycosyltransf_2"/>
</dbReference>
<reference evidence="2 3" key="1">
    <citation type="submission" date="2016-10" db="EMBL/GenBank/DDBJ databases">
        <authorList>
            <person name="de Groot N.N."/>
        </authorList>
    </citation>
    <scope>NUCLEOTIDE SEQUENCE [LARGE SCALE GENOMIC DNA]</scope>
    <source>
        <strain evidence="2 3">DSM 26130</strain>
    </source>
</reference>
<keyword evidence="3" id="KW-1185">Reference proteome</keyword>
<dbReference type="RefSeq" id="WP_093830030.1">
    <property type="nucleotide sequence ID" value="NZ_FOLQ01000009.1"/>
</dbReference>
<dbReference type="Pfam" id="PF00535">
    <property type="entry name" value="Glycos_transf_2"/>
    <property type="match status" value="1"/>
</dbReference>
<dbReference type="Proteomes" id="UP000198598">
    <property type="component" value="Unassembled WGS sequence"/>
</dbReference>
<dbReference type="OrthoDB" id="9788101at2"/>
<sequence>MLPSISVITPSYNQGAFIRQTVDSVLSQNYPRLEYIVVDGLSTDNSLAILATYQSQLTLIAERDTGQTNAINKGLRLATGDIVCWLNSDDYFLPGALRKVGEHFAHHPNSLWLTGDCQIVDEAGVHIQEPVRQYKRLLRTLTPALYAGLTNAICQPSTFWKRSAHEQLGYLNESLRYTMDYDWWLRLLALQPPAVSRELLTAFRIHETSKGGSEFGKQFEEDFETVSRHYPSYFVQTLHRWHNQAIVQVYKRIK</sequence>
<dbReference type="InterPro" id="IPR029044">
    <property type="entry name" value="Nucleotide-diphossugar_trans"/>
</dbReference>
<protein>
    <submittedName>
        <fullName evidence="2">Glycosyltransferase involved in cell wall bisynthesis</fullName>
    </submittedName>
</protein>